<keyword evidence="3" id="KW-0238">DNA-binding</keyword>
<evidence type="ECO:0000313" key="7">
    <source>
        <dbReference type="Proteomes" id="UP001341840"/>
    </source>
</evidence>
<keyword evidence="2" id="KW-0805">Transcription regulation</keyword>
<dbReference type="EMBL" id="JASCZI010271980">
    <property type="protein sequence ID" value="MED6218753.1"/>
    <property type="molecule type" value="Genomic_DNA"/>
</dbReference>
<evidence type="ECO:0000256" key="4">
    <source>
        <dbReference type="ARBA" id="ARBA00023163"/>
    </source>
</evidence>
<proteinExistence type="predicted"/>
<organism evidence="6 7">
    <name type="scientific">Stylosanthes scabra</name>
    <dbReference type="NCBI Taxonomy" id="79078"/>
    <lineage>
        <taxon>Eukaryota</taxon>
        <taxon>Viridiplantae</taxon>
        <taxon>Streptophyta</taxon>
        <taxon>Embryophyta</taxon>
        <taxon>Tracheophyta</taxon>
        <taxon>Spermatophyta</taxon>
        <taxon>Magnoliopsida</taxon>
        <taxon>eudicotyledons</taxon>
        <taxon>Gunneridae</taxon>
        <taxon>Pentapetalae</taxon>
        <taxon>rosids</taxon>
        <taxon>fabids</taxon>
        <taxon>Fabales</taxon>
        <taxon>Fabaceae</taxon>
        <taxon>Papilionoideae</taxon>
        <taxon>50 kb inversion clade</taxon>
        <taxon>dalbergioids sensu lato</taxon>
        <taxon>Dalbergieae</taxon>
        <taxon>Pterocarpus clade</taxon>
        <taxon>Stylosanthes</taxon>
    </lineage>
</organism>
<sequence length="135" mass="15896">MESSFFIDEIDNIRVHYDLNYGSRIIAAYCGMSYFGFQLLEKVVEKLHAAFPLEFNYPDKVIIVGPENTEHTVRLACRPCRPNEFYFGRGWRKFLRENRLLAGYLIKLSSAVDTPRLLYWSRVIHASRRDKVMNI</sequence>
<dbReference type="Proteomes" id="UP001341840">
    <property type="component" value="Unassembled WGS sequence"/>
</dbReference>
<dbReference type="InterPro" id="IPR015300">
    <property type="entry name" value="DNA-bd_pseudobarrel_sf"/>
</dbReference>
<keyword evidence="7" id="KW-1185">Reference proteome</keyword>
<comment type="subcellular location">
    <subcellularLocation>
        <location evidence="1">Nucleus</location>
    </subcellularLocation>
</comment>
<evidence type="ECO:0000256" key="3">
    <source>
        <dbReference type="ARBA" id="ARBA00023125"/>
    </source>
</evidence>
<evidence type="ECO:0000256" key="2">
    <source>
        <dbReference type="ARBA" id="ARBA00023015"/>
    </source>
</evidence>
<gene>
    <name evidence="6" type="ORF">PIB30_029463</name>
</gene>
<keyword evidence="5" id="KW-0539">Nucleus</keyword>
<evidence type="ECO:0000313" key="6">
    <source>
        <dbReference type="EMBL" id="MED6218753.1"/>
    </source>
</evidence>
<evidence type="ECO:0008006" key="8">
    <source>
        <dbReference type="Google" id="ProtNLM"/>
    </source>
</evidence>
<dbReference type="CDD" id="cd10017">
    <property type="entry name" value="B3_DNA"/>
    <property type="match status" value="1"/>
</dbReference>
<comment type="caution">
    <text evidence="6">The sequence shown here is derived from an EMBL/GenBank/DDBJ whole genome shotgun (WGS) entry which is preliminary data.</text>
</comment>
<accession>A0ABU6ZC90</accession>
<protein>
    <recommendedName>
        <fullName evidence="8">TF-B3 domain-containing protein</fullName>
    </recommendedName>
</protein>
<dbReference type="SUPFAM" id="SSF101936">
    <property type="entry name" value="DNA-binding pseudobarrel domain"/>
    <property type="match status" value="1"/>
</dbReference>
<dbReference type="Gene3D" id="2.40.330.10">
    <property type="entry name" value="DNA-binding pseudobarrel domain"/>
    <property type="match status" value="1"/>
</dbReference>
<evidence type="ECO:0000256" key="1">
    <source>
        <dbReference type="ARBA" id="ARBA00004123"/>
    </source>
</evidence>
<keyword evidence="4" id="KW-0804">Transcription</keyword>
<name>A0ABU6ZC90_9FABA</name>
<reference evidence="6 7" key="1">
    <citation type="journal article" date="2023" name="Plants (Basel)">
        <title>Bridging the Gap: Combining Genomics and Transcriptomics Approaches to Understand Stylosanthes scabra, an Orphan Legume from the Brazilian Caatinga.</title>
        <authorList>
            <person name="Ferreira-Neto J.R.C."/>
            <person name="da Silva M.D."/>
            <person name="Binneck E."/>
            <person name="de Melo N.F."/>
            <person name="da Silva R.H."/>
            <person name="de Melo A.L.T.M."/>
            <person name="Pandolfi V."/>
            <person name="Bustamante F.O."/>
            <person name="Brasileiro-Vidal A.C."/>
            <person name="Benko-Iseppon A.M."/>
        </authorList>
    </citation>
    <scope>NUCLEOTIDE SEQUENCE [LARGE SCALE GENOMIC DNA]</scope>
    <source>
        <tissue evidence="6">Leaves</tissue>
    </source>
</reference>
<dbReference type="InterPro" id="IPR003340">
    <property type="entry name" value="B3_DNA-bd"/>
</dbReference>
<evidence type="ECO:0000256" key="5">
    <source>
        <dbReference type="ARBA" id="ARBA00023242"/>
    </source>
</evidence>